<evidence type="ECO:0000313" key="12">
    <source>
        <dbReference type="Proteomes" id="UP000702954"/>
    </source>
</evidence>
<evidence type="ECO:0000313" key="10">
    <source>
        <dbReference type="EMBL" id="TCS66090.1"/>
    </source>
</evidence>
<dbReference type="GO" id="GO:0055085">
    <property type="term" value="P:transmembrane transport"/>
    <property type="evidence" value="ECO:0007669"/>
    <property type="project" value="InterPro"/>
</dbReference>
<gene>
    <name evidence="10" type="ORF">EDD74_12055</name>
    <name evidence="9" type="ORF">FAEUMB_21950</name>
</gene>
<keyword evidence="3" id="KW-1003">Cell membrane</keyword>
<comment type="similarity">
    <text evidence="7">Belongs to the binding-protein-dependent transport system permease family.</text>
</comment>
<feature type="transmembrane region" description="Helical" evidence="7">
    <location>
        <begin position="264"/>
        <end position="286"/>
    </location>
</feature>
<keyword evidence="2 7" id="KW-0813">Transport</keyword>
<evidence type="ECO:0000259" key="8">
    <source>
        <dbReference type="PROSITE" id="PS50928"/>
    </source>
</evidence>
<dbReference type="InterPro" id="IPR000515">
    <property type="entry name" value="MetI-like"/>
</dbReference>
<evidence type="ECO:0000256" key="6">
    <source>
        <dbReference type="ARBA" id="ARBA00023136"/>
    </source>
</evidence>
<evidence type="ECO:0000256" key="5">
    <source>
        <dbReference type="ARBA" id="ARBA00022989"/>
    </source>
</evidence>
<sequence>MKRDHKKIIVTFLLPLLFLYAVFQLYPLLLNLFYSMLNWNGITKTANFVGLDNYVEVLGDGLFWNAVKNSVLYAVAGTFFQVTVSFFLAYLVEYNTFKKKKMVRLVFIMPIVATSATIGILMKSIFSYDGFVNTVISGVGLEKIEWLTEPKWAFLMIILVSVWKETGTLFIYWMAGFQMVSPAVIEASKVDGASEPAFVRYILIPTMKPVIFTVTSVAFLNALKMFDIIQTLTSGGPYFSTDMISTYIYRTAFSSSFGAPRLSYASAAVVMCLVFLILCSGLIRFFQKKWKEGKEAC</sequence>
<feature type="transmembrane region" description="Helical" evidence="7">
    <location>
        <begin position="12"/>
        <end position="34"/>
    </location>
</feature>
<keyword evidence="6 7" id="KW-0472">Membrane</keyword>
<proteinExistence type="inferred from homology"/>
<dbReference type="Proteomes" id="UP000702954">
    <property type="component" value="Unassembled WGS sequence"/>
</dbReference>
<keyword evidence="9" id="KW-0067">ATP-binding</keyword>
<evidence type="ECO:0000256" key="3">
    <source>
        <dbReference type="ARBA" id="ARBA00022475"/>
    </source>
</evidence>
<evidence type="ECO:0000313" key="9">
    <source>
        <dbReference type="EMBL" id="GBU05654.1"/>
    </source>
</evidence>
<keyword evidence="4 7" id="KW-0812">Transmembrane</keyword>
<dbReference type="InterPro" id="IPR051393">
    <property type="entry name" value="ABC_transporter_permease"/>
</dbReference>
<dbReference type="GeneID" id="97506805"/>
<keyword evidence="9" id="KW-0547">Nucleotide-binding</keyword>
<keyword evidence="12" id="KW-1185">Reference proteome</keyword>
<dbReference type="GO" id="GO:0005524">
    <property type="term" value="F:ATP binding"/>
    <property type="evidence" value="ECO:0007669"/>
    <property type="project" value="UniProtKB-KW"/>
</dbReference>
<dbReference type="EMBL" id="SLZV01000020">
    <property type="protein sequence ID" value="TCS66090.1"/>
    <property type="molecule type" value="Genomic_DNA"/>
</dbReference>
<dbReference type="PANTHER" id="PTHR30193">
    <property type="entry name" value="ABC TRANSPORTER PERMEASE PROTEIN"/>
    <property type="match status" value="1"/>
</dbReference>
<evidence type="ECO:0000256" key="4">
    <source>
        <dbReference type="ARBA" id="ARBA00022692"/>
    </source>
</evidence>
<dbReference type="PANTHER" id="PTHR30193:SF37">
    <property type="entry name" value="INNER MEMBRANE ABC TRANSPORTER PERMEASE PROTEIN YCJO"/>
    <property type="match status" value="1"/>
</dbReference>
<dbReference type="PROSITE" id="PS50928">
    <property type="entry name" value="ABC_TM1"/>
    <property type="match status" value="1"/>
</dbReference>
<reference evidence="9 12" key="1">
    <citation type="journal article" date="2018" name="Int. J. Syst. Evol. Microbiol.">
        <title>Draft Genome Sequence of Faecalimonas umbilicata JCM 30896T, an Acetate-Producing Bacterium Isolated from Human Feces.</title>
        <authorList>
            <person name="Sakamoto M."/>
            <person name="Ikeyama N."/>
            <person name="Yuki M."/>
            <person name="Ohkuma M."/>
        </authorList>
    </citation>
    <scope>NUCLEOTIDE SEQUENCE [LARGE SCALE GENOMIC DNA]</scope>
    <source>
        <strain evidence="9 12">EGH7</strain>
    </source>
</reference>
<dbReference type="Proteomes" id="UP000294613">
    <property type="component" value="Unassembled WGS sequence"/>
</dbReference>
<accession>A0A4R3JL49</accession>
<protein>
    <submittedName>
        <fullName evidence="10">Carbohydrate ABC transporter membrane protein 1 (CUT1 family)</fullName>
    </submittedName>
    <submittedName>
        <fullName evidence="9">Sugar ABC transporter ATP-binding protein</fullName>
    </submittedName>
</protein>
<reference evidence="10 11" key="2">
    <citation type="submission" date="2019-03" db="EMBL/GenBank/DDBJ databases">
        <title>Genomic Encyclopedia of Type Strains, Phase IV (KMG-IV): sequencing the most valuable type-strain genomes for metagenomic binning, comparative biology and taxonomic classification.</title>
        <authorList>
            <person name="Goeker M."/>
        </authorList>
    </citation>
    <scope>NUCLEOTIDE SEQUENCE [LARGE SCALE GENOMIC DNA]</scope>
    <source>
        <strain evidence="10 11">DSM 103426</strain>
    </source>
</reference>
<evidence type="ECO:0000313" key="11">
    <source>
        <dbReference type="Proteomes" id="UP000294613"/>
    </source>
</evidence>
<dbReference type="InterPro" id="IPR035906">
    <property type="entry name" value="MetI-like_sf"/>
</dbReference>
<feature type="transmembrane region" description="Helical" evidence="7">
    <location>
        <begin position="103"/>
        <end position="122"/>
    </location>
</feature>
<evidence type="ECO:0000256" key="1">
    <source>
        <dbReference type="ARBA" id="ARBA00004651"/>
    </source>
</evidence>
<evidence type="ECO:0000256" key="7">
    <source>
        <dbReference type="RuleBase" id="RU363032"/>
    </source>
</evidence>
<dbReference type="SUPFAM" id="SSF161098">
    <property type="entry name" value="MetI-like"/>
    <property type="match status" value="1"/>
</dbReference>
<dbReference type="CDD" id="cd06261">
    <property type="entry name" value="TM_PBP2"/>
    <property type="match status" value="1"/>
</dbReference>
<comment type="subcellular location">
    <subcellularLocation>
        <location evidence="1 7">Cell membrane</location>
        <topology evidence="1 7">Multi-pass membrane protein</topology>
    </subcellularLocation>
</comment>
<dbReference type="Pfam" id="PF00528">
    <property type="entry name" value="BPD_transp_1"/>
    <property type="match status" value="1"/>
</dbReference>
<dbReference type="Gene3D" id="1.10.3720.10">
    <property type="entry name" value="MetI-like"/>
    <property type="match status" value="1"/>
</dbReference>
<feature type="transmembrane region" description="Helical" evidence="7">
    <location>
        <begin position="152"/>
        <end position="173"/>
    </location>
</feature>
<feature type="domain" description="ABC transmembrane type-1" evidence="8">
    <location>
        <begin position="67"/>
        <end position="283"/>
    </location>
</feature>
<dbReference type="GO" id="GO:0005886">
    <property type="term" value="C:plasma membrane"/>
    <property type="evidence" value="ECO:0007669"/>
    <property type="project" value="UniProtKB-SubCell"/>
</dbReference>
<organism evidence="10 11">
    <name type="scientific">Faecalimonas umbilicata</name>
    <dbReference type="NCBI Taxonomy" id="1912855"/>
    <lineage>
        <taxon>Bacteria</taxon>
        <taxon>Bacillati</taxon>
        <taxon>Bacillota</taxon>
        <taxon>Clostridia</taxon>
        <taxon>Lachnospirales</taxon>
        <taxon>Lachnospiraceae</taxon>
        <taxon>Faecalimonas</taxon>
    </lineage>
</organism>
<evidence type="ECO:0000256" key="2">
    <source>
        <dbReference type="ARBA" id="ARBA00022448"/>
    </source>
</evidence>
<name>A0A4R3JL49_9FIRM</name>
<comment type="caution">
    <text evidence="10">The sequence shown here is derived from an EMBL/GenBank/DDBJ whole genome shotgun (WGS) entry which is preliminary data.</text>
</comment>
<keyword evidence="5 7" id="KW-1133">Transmembrane helix</keyword>
<feature type="transmembrane region" description="Helical" evidence="7">
    <location>
        <begin position="71"/>
        <end position="91"/>
    </location>
</feature>
<dbReference type="RefSeq" id="WP_016439081.1">
    <property type="nucleotide sequence ID" value="NZ_AP031411.1"/>
</dbReference>
<dbReference type="AlphaFoldDB" id="A0A4R3JL49"/>
<dbReference type="EMBL" id="BHEO01000008">
    <property type="protein sequence ID" value="GBU05654.1"/>
    <property type="molecule type" value="Genomic_DNA"/>
</dbReference>